<dbReference type="AlphaFoldDB" id="A0A2T6ZG58"/>
<keyword evidence="1" id="KW-0175">Coiled coil</keyword>
<feature type="coiled-coil region" evidence="1">
    <location>
        <begin position="39"/>
        <end position="66"/>
    </location>
</feature>
<evidence type="ECO:0000256" key="1">
    <source>
        <dbReference type="SAM" id="Coils"/>
    </source>
</evidence>
<dbReference type="Proteomes" id="UP000244722">
    <property type="component" value="Unassembled WGS sequence"/>
</dbReference>
<protein>
    <submittedName>
        <fullName evidence="2">Uncharacterized protein</fullName>
    </submittedName>
</protein>
<accession>A0A2T6ZG58</accession>
<evidence type="ECO:0000313" key="3">
    <source>
        <dbReference type="Proteomes" id="UP000244722"/>
    </source>
</evidence>
<proteinExistence type="predicted"/>
<dbReference type="OrthoDB" id="5420280at2759"/>
<sequence>MPSKRKVSPSDDFRTQCEIGEDFVIDKGSFTLDRLPEKVRELQVGATEHQAEIESLMKKVALLETQSVLNRRYIASLEDDVTGFTQSLEAYKITRHQFISMFKQSKLKNPSKEDLALIAKGNVCSVGDALVDAELYKGKDGRHDWYSFEQLYGFPPPVVESFTHPETIDLLNKYATVIASKKQYGSNTFYENFAAFIDLFKKSNYDEGFLWGEPTAVTSAYWVFVKSCEDEVQKCA</sequence>
<organism evidence="2 3">
    <name type="scientific">Tuber borchii</name>
    <name type="common">White truffle</name>
    <dbReference type="NCBI Taxonomy" id="42251"/>
    <lineage>
        <taxon>Eukaryota</taxon>
        <taxon>Fungi</taxon>
        <taxon>Dikarya</taxon>
        <taxon>Ascomycota</taxon>
        <taxon>Pezizomycotina</taxon>
        <taxon>Pezizomycetes</taxon>
        <taxon>Pezizales</taxon>
        <taxon>Tuberaceae</taxon>
        <taxon>Tuber</taxon>
    </lineage>
</organism>
<evidence type="ECO:0000313" key="2">
    <source>
        <dbReference type="EMBL" id="PUU74465.1"/>
    </source>
</evidence>
<reference evidence="2 3" key="1">
    <citation type="submission" date="2017-04" db="EMBL/GenBank/DDBJ databases">
        <title>Draft genome sequence of Tuber borchii Vittad., a whitish edible truffle.</title>
        <authorList>
            <consortium name="DOE Joint Genome Institute"/>
            <person name="Murat C."/>
            <person name="Kuo A."/>
            <person name="Barry K.W."/>
            <person name="Clum A."/>
            <person name="Dockter R.B."/>
            <person name="Fauchery L."/>
            <person name="Iotti M."/>
            <person name="Kohler A."/>
            <person name="Labutti K."/>
            <person name="Lindquist E.A."/>
            <person name="Lipzen A."/>
            <person name="Ohm R.A."/>
            <person name="Wang M."/>
            <person name="Grigoriev I.V."/>
            <person name="Zambonelli A."/>
            <person name="Martin F.M."/>
        </authorList>
    </citation>
    <scope>NUCLEOTIDE SEQUENCE [LARGE SCALE GENOMIC DNA]</scope>
    <source>
        <strain evidence="2 3">Tbo3840</strain>
    </source>
</reference>
<keyword evidence="3" id="KW-1185">Reference proteome</keyword>
<comment type="caution">
    <text evidence="2">The sequence shown here is derived from an EMBL/GenBank/DDBJ whole genome shotgun (WGS) entry which is preliminary data.</text>
</comment>
<dbReference type="STRING" id="42251.A0A2T6ZG58"/>
<name>A0A2T6ZG58_TUBBO</name>
<gene>
    <name evidence="2" type="ORF">B9Z19DRAFT_1110612</name>
</gene>
<dbReference type="EMBL" id="NESQ01000297">
    <property type="protein sequence ID" value="PUU74465.1"/>
    <property type="molecule type" value="Genomic_DNA"/>
</dbReference>